<evidence type="ECO:0000313" key="20">
    <source>
        <dbReference type="Proteomes" id="UP000694620"/>
    </source>
</evidence>
<reference evidence="19" key="3">
    <citation type="submission" date="2025-09" db="UniProtKB">
        <authorList>
            <consortium name="Ensembl"/>
        </authorList>
    </citation>
    <scope>IDENTIFICATION</scope>
</reference>
<keyword evidence="20" id="KW-1185">Reference proteome</keyword>
<evidence type="ECO:0000256" key="15">
    <source>
        <dbReference type="ARBA" id="ARBA00034430"/>
    </source>
</evidence>
<evidence type="ECO:0000256" key="4">
    <source>
        <dbReference type="ARBA" id="ARBA00022475"/>
    </source>
</evidence>
<evidence type="ECO:0000256" key="5">
    <source>
        <dbReference type="ARBA" id="ARBA00022538"/>
    </source>
</evidence>
<dbReference type="GO" id="GO:0046872">
    <property type="term" value="F:metal ion binding"/>
    <property type="evidence" value="ECO:0007669"/>
    <property type="project" value="UniProtKB-KW"/>
</dbReference>
<organism evidence="19 20">
    <name type="scientific">Erpetoichthys calabaricus</name>
    <name type="common">Rope fish</name>
    <name type="synonym">Calamoichthys calabaricus</name>
    <dbReference type="NCBI Taxonomy" id="27687"/>
    <lineage>
        <taxon>Eukaryota</taxon>
        <taxon>Metazoa</taxon>
        <taxon>Chordata</taxon>
        <taxon>Craniata</taxon>
        <taxon>Vertebrata</taxon>
        <taxon>Euteleostomi</taxon>
        <taxon>Actinopterygii</taxon>
        <taxon>Polypteriformes</taxon>
        <taxon>Polypteridae</taxon>
        <taxon>Erpetoichthys</taxon>
    </lineage>
</organism>
<evidence type="ECO:0000256" key="17">
    <source>
        <dbReference type="SAM" id="Phobius"/>
    </source>
</evidence>
<dbReference type="InterPro" id="IPR013099">
    <property type="entry name" value="K_chnl_dom"/>
</dbReference>
<evidence type="ECO:0000256" key="7">
    <source>
        <dbReference type="ARBA" id="ARBA00022723"/>
    </source>
</evidence>
<keyword evidence="11 17" id="KW-1133">Transmembrane helix</keyword>
<evidence type="ECO:0000256" key="13">
    <source>
        <dbReference type="ARBA" id="ARBA00023136"/>
    </source>
</evidence>
<feature type="transmembrane region" description="Helical" evidence="17">
    <location>
        <begin position="178"/>
        <end position="199"/>
    </location>
</feature>
<evidence type="ECO:0000256" key="16">
    <source>
        <dbReference type="RuleBase" id="RU003857"/>
    </source>
</evidence>
<comment type="catalytic activity">
    <reaction evidence="15">
        <text>K(+)(in) = K(+)(out)</text>
        <dbReference type="Rhea" id="RHEA:29463"/>
        <dbReference type="ChEBI" id="CHEBI:29103"/>
    </reaction>
</comment>
<keyword evidence="3 16" id="KW-0813">Transport</keyword>
<feature type="transmembrane region" description="Helical" evidence="17">
    <location>
        <begin position="25"/>
        <end position="45"/>
    </location>
</feature>
<comment type="similarity">
    <text evidence="2 16">Belongs to the two pore domain potassium channel (TC 1.A.1.8) family.</text>
</comment>
<evidence type="ECO:0000256" key="8">
    <source>
        <dbReference type="ARBA" id="ARBA00022826"/>
    </source>
</evidence>
<dbReference type="PRINTS" id="PR01333">
    <property type="entry name" value="2POREKCHANEL"/>
</dbReference>
<protein>
    <recommendedName>
        <fullName evidence="18">Potassium channel domain-containing protein</fullName>
    </recommendedName>
</protein>
<keyword evidence="6 16" id="KW-0812">Transmembrane</keyword>
<keyword evidence="13 17" id="KW-0472">Membrane</keyword>
<dbReference type="PANTHER" id="PTHR11003:SF10">
    <property type="entry name" value="POTASSIUM CHANNEL DOMAIN-CONTAINING PROTEIN"/>
    <property type="match status" value="1"/>
</dbReference>
<dbReference type="GO" id="GO:0005886">
    <property type="term" value="C:plasma membrane"/>
    <property type="evidence" value="ECO:0007669"/>
    <property type="project" value="UniProtKB-SubCell"/>
</dbReference>
<evidence type="ECO:0000313" key="19">
    <source>
        <dbReference type="Ensembl" id="ENSECRP00000004548.1"/>
    </source>
</evidence>
<keyword evidence="7" id="KW-0479">Metal-binding</keyword>
<dbReference type="GeneTree" id="ENSGT00940000157960"/>
<feature type="transmembrane region" description="Helical" evidence="17">
    <location>
        <begin position="111"/>
        <end position="132"/>
    </location>
</feature>
<evidence type="ECO:0000256" key="11">
    <source>
        <dbReference type="ARBA" id="ARBA00022989"/>
    </source>
</evidence>
<dbReference type="Gene3D" id="1.10.287.70">
    <property type="match status" value="1"/>
</dbReference>
<dbReference type="GO" id="GO:0015271">
    <property type="term" value="F:outward rectifier potassium channel activity"/>
    <property type="evidence" value="ECO:0007669"/>
    <property type="project" value="TreeGrafter"/>
</dbReference>
<dbReference type="GO" id="GO:0022841">
    <property type="term" value="F:potassium ion leak channel activity"/>
    <property type="evidence" value="ECO:0007669"/>
    <property type="project" value="TreeGrafter"/>
</dbReference>
<name>A0A8C4RNW3_ERPCA</name>
<reference evidence="19" key="1">
    <citation type="submission" date="2021-06" db="EMBL/GenBank/DDBJ databases">
        <authorList>
            <consortium name="Wellcome Sanger Institute Data Sharing"/>
        </authorList>
    </citation>
    <scope>NUCLEOTIDE SEQUENCE [LARGE SCALE GENOMIC DNA]</scope>
</reference>
<keyword evidence="9" id="KW-0851">Voltage-gated channel</keyword>
<dbReference type="InterPro" id="IPR005410">
    <property type="entry name" value="2pore_dom_K_chnl_THIK"/>
</dbReference>
<feature type="transmembrane region" description="Helical" evidence="17">
    <location>
        <begin position="211"/>
        <end position="228"/>
    </location>
</feature>
<evidence type="ECO:0000256" key="1">
    <source>
        <dbReference type="ARBA" id="ARBA00004651"/>
    </source>
</evidence>
<evidence type="ECO:0000256" key="2">
    <source>
        <dbReference type="ARBA" id="ARBA00006666"/>
    </source>
</evidence>
<keyword evidence="8" id="KW-0631">Potassium channel</keyword>
<dbReference type="Proteomes" id="UP000694620">
    <property type="component" value="Chromosome 1"/>
</dbReference>
<keyword evidence="5" id="KW-0633">Potassium transport</keyword>
<dbReference type="Ensembl" id="ENSECRT00000004625.1">
    <property type="protein sequence ID" value="ENSECRP00000004548.1"/>
    <property type="gene ID" value="ENSECRG00000003092.1"/>
</dbReference>
<dbReference type="SUPFAM" id="SSF81324">
    <property type="entry name" value="Voltage-gated potassium channels"/>
    <property type="match status" value="1"/>
</dbReference>
<comment type="subcellular location">
    <subcellularLocation>
        <location evidence="1">Cell membrane</location>
        <topology evidence="1">Multi-pass membrane protein</topology>
    </subcellularLocation>
</comment>
<feature type="domain" description="Potassium channel" evidence="18">
    <location>
        <begin position="189"/>
        <end position="267"/>
    </location>
</feature>
<evidence type="ECO:0000256" key="3">
    <source>
        <dbReference type="ARBA" id="ARBA00022448"/>
    </source>
</evidence>
<dbReference type="PRINTS" id="PR01588">
    <property type="entry name" value="THIKCHANNEL"/>
</dbReference>
<dbReference type="Pfam" id="PF07885">
    <property type="entry name" value="Ion_trans_2"/>
    <property type="match status" value="1"/>
</dbReference>
<evidence type="ECO:0000256" key="6">
    <source>
        <dbReference type="ARBA" id="ARBA00022692"/>
    </source>
</evidence>
<evidence type="ECO:0000256" key="14">
    <source>
        <dbReference type="ARBA" id="ARBA00023303"/>
    </source>
</evidence>
<dbReference type="PANTHER" id="PTHR11003">
    <property type="entry name" value="POTASSIUM CHANNEL, SUBFAMILY K"/>
    <property type="match status" value="1"/>
</dbReference>
<dbReference type="InterPro" id="IPR003280">
    <property type="entry name" value="2pore_dom_K_chnl"/>
</dbReference>
<evidence type="ECO:0000256" key="10">
    <source>
        <dbReference type="ARBA" id="ARBA00022958"/>
    </source>
</evidence>
<keyword evidence="14 16" id="KW-0407">Ion channel</keyword>
<dbReference type="GO" id="GO:0030322">
    <property type="term" value="P:stabilization of membrane potential"/>
    <property type="evidence" value="ECO:0007669"/>
    <property type="project" value="TreeGrafter"/>
</dbReference>
<evidence type="ECO:0000256" key="9">
    <source>
        <dbReference type="ARBA" id="ARBA00022882"/>
    </source>
</evidence>
<accession>A0A8C4RNW3</accession>
<feature type="transmembrane region" description="Helical" evidence="17">
    <location>
        <begin position="240"/>
        <end position="260"/>
    </location>
</feature>
<keyword evidence="4" id="KW-1003">Cell membrane</keyword>
<sequence>MAPSSGCTRCSGFCDFHLNEDNVRFMLLALLMVGYLLCGAAVFSIKWNRTLLNFSQRFNISPAEFRRFLREYELAMAAGVRTDAMRPPTEIFLFSPPGFGMTTPATATGKIFLIFYGMIGCAGTILFFNLFLERIITLLAVIMKAVRQGKLRLNGVYPEITIRAEEESHYQNPWKPSVYNVMLILGLAAVIISFCASSMYSPAEGWDFIDSLYFCFVTFSTIGFGDLVSGQRYTYENQALYGFANFTFILLGVCCIYSLFNVISIIIKQFLNWILKHCCLCQKKAQRPPRPLGRKQRMAVAPASTDRYGRPMRSEVSMDTEAVFESETDARRMSVEMSAIRDFLASSGSMCCQEESAGGHGSLPVMEEHDCQKGRLFQRPWDSSRSRDFTCLKRYSSSNTQPHPGTWDT</sequence>
<reference evidence="19" key="2">
    <citation type="submission" date="2025-08" db="UniProtKB">
        <authorList>
            <consortium name="Ensembl"/>
        </authorList>
    </citation>
    <scope>IDENTIFICATION</scope>
</reference>
<evidence type="ECO:0000259" key="18">
    <source>
        <dbReference type="Pfam" id="PF07885"/>
    </source>
</evidence>
<keyword evidence="12 16" id="KW-0406">Ion transport</keyword>
<dbReference type="GO" id="GO:0034702">
    <property type="term" value="C:monoatomic ion channel complex"/>
    <property type="evidence" value="ECO:0007669"/>
    <property type="project" value="UniProtKB-KW"/>
</dbReference>
<dbReference type="AlphaFoldDB" id="A0A8C4RNW3"/>
<proteinExistence type="inferred from homology"/>
<keyword evidence="10" id="KW-0630">Potassium</keyword>
<evidence type="ECO:0000256" key="12">
    <source>
        <dbReference type="ARBA" id="ARBA00023065"/>
    </source>
</evidence>